<feature type="compositionally biased region" description="Polar residues" evidence="1">
    <location>
        <begin position="44"/>
        <end position="55"/>
    </location>
</feature>
<evidence type="ECO:0000256" key="1">
    <source>
        <dbReference type="SAM" id="MobiDB-lite"/>
    </source>
</evidence>
<organism evidence="2 3">
    <name type="scientific">Francisella hispaniensis</name>
    <dbReference type="NCBI Taxonomy" id="622488"/>
    <lineage>
        <taxon>Bacteria</taxon>
        <taxon>Pseudomonadati</taxon>
        <taxon>Pseudomonadota</taxon>
        <taxon>Gammaproteobacteria</taxon>
        <taxon>Thiotrichales</taxon>
        <taxon>Francisellaceae</taxon>
        <taxon>Francisella</taxon>
    </lineage>
</organism>
<name>F4BKL2_9GAMM</name>
<dbReference type="RefSeq" id="WP_014548156.1">
    <property type="nucleotide sequence ID" value="NC_017449.1"/>
</dbReference>
<dbReference type="KEGG" id="fcn:FN3523_0849"/>
<evidence type="ECO:0000313" key="3">
    <source>
        <dbReference type="Proteomes" id="UP000008303"/>
    </source>
</evidence>
<evidence type="ECO:0000313" key="2">
    <source>
        <dbReference type="EMBL" id="AEB28706.1"/>
    </source>
</evidence>
<dbReference type="AlphaFoldDB" id="F4BKL2"/>
<feature type="region of interest" description="Disordered" evidence="1">
    <location>
        <begin position="26"/>
        <end position="55"/>
    </location>
</feature>
<dbReference type="EMBL" id="CP002558">
    <property type="protein sequence ID" value="AEB28706.1"/>
    <property type="molecule type" value="Genomic_DNA"/>
</dbReference>
<accession>F4BKL2</accession>
<gene>
    <name evidence="2" type="ordered locus">FN3523_0849</name>
</gene>
<proteinExistence type="predicted"/>
<reference evidence="3" key="1">
    <citation type="journal article" date="2011" name="Appl. Environ. Microbiol.">
        <title>Common ancestry and novel genetic traits of Francisella novicida-like isolates from North America and Australia as revealed by comparative genomic analyses.</title>
        <authorList>
            <person name="Siddaramappa S."/>
            <person name="Challacombe J.F."/>
            <person name="Petersen J.M."/>
            <person name="Pillai S."/>
            <person name="Hogg G."/>
            <person name="Kuske C.R."/>
        </authorList>
    </citation>
    <scope>NUCLEOTIDE SEQUENCE [LARGE SCALE GENOMIC DNA]</scope>
    <source>
        <strain evidence="3">3523</strain>
    </source>
</reference>
<sequence>MNIIKIETASVCNDSKTVKRAWQTPLLSTQHQEGESIEGKVPNSAEQFGTQGAAS</sequence>
<dbReference type="Proteomes" id="UP000008303">
    <property type="component" value="Chromosome"/>
</dbReference>
<dbReference type="HOGENOM" id="CLU_3043686_0_0_6"/>
<protein>
    <submittedName>
        <fullName evidence="2">Uncharacterized protein</fullName>
    </submittedName>
</protein>